<protein>
    <submittedName>
        <fullName evidence="1">Glycosyl hydrolase</fullName>
    </submittedName>
</protein>
<keyword evidence="1" id="KW-0378">Hydrolase</keyword>
<sequence length="25" mass="3114">STCRYFSMYKSYWNNIQYSSSKEIK</sequence>
<comment type="caution">
    <text evidence="1">The sequence shown here is derived from an EMBL/GenBank/DDBJ whole genome shotgun (WGS) entry which is preliminary data.</text>
</comment>
<accession>A0A728BB82</accession>
<proteinExistence type="predicted"/>
<name>A0A728BB82_SALET</name>
<feature type="non-terminal residue" evidence="1">
    <location>
        <position position="1"/>
    </location>
</feature>
<evidence type="ECO:0000313" key="1">
    <source>
        <dbReference type="EMBL" id="HAE2404786.1"/>
    </source>
</evidence>
<organism evidence="1">
    <name type="scientific">Salmonella enterica subsp. enterica serovar Heidelberg</name>
    <dbReference type="NCBI Taxonomy" id="611"/>
    <lineage>
        <taxon>Bacteria</taxon>
        <taxon>Pseudomonadati</taxon>
        <taxon>Pseudomonadota</taxon>
        <taxon>Gammaproteobacteria</taxon>
        <taxon>Enterobacterales</taxon>
        <taxon>Enterobacteriaceae</taxon>
        <taxon>Salmonella</taxon>
    </lineage>
</organism>
<reference evidence="1" key="2">
    <citation type="submission" date="2018-07" db="EMBL/GenBank/DDBJ databases">
        <authorList>
            <consortium name="NCBI Pathogen Detection Project"/>
        </authorList>
    </citation>
    <scope>NUCLEOTIDE SEQUENCE</scope>
    <source>
        <strain evidence="1">ID117095</strain>
    </source>
</reference>
<dbReference type="AlphaFoldDB" id="A0A728BB82"/>
<dbReference type="EMBL" id="DAARHC010000077">
    <property type="protein sequence ID" value="HAE2404786.1"/>
    <property type="molecule type" value="Genomic_DNA"/>
</dbReference>
<reference evidence="1" key="1">
    <citation type="journal article" date="2018" name="Genome Biol.">
        <title>SKESA: strategic k-mer extension for scrupulous assemblies.</title>
        <authorList>
            <person name="Souvorov A."/>
            <person name="Agarwala R."/>
            <person name="Lipman D.J."/>
        </authorList>
    </citation>
    <scope>NUCLEOTIDE SEQUENCE</scope>
    <source>
        <strain evidence="1">ID117095</strain>
    </source>
</reference>
<gene>
    <name evidence="1" type="ORF">G3282_003404</name>
</gene>
<dbReference type="GO" id="GO:0016787">
    <property type="term" value="F:hydrolase activity"/>
    <property type="evidence" value="ECO:0007669"/>
    <property type="project" value="UniProtKB-KW"/>
</dbReference>